<name>A0A0A9AUH9_ARUDO</name>
<proteinExistence type="predicted"/>
<sequence>MLLDIAIWN</sequence>
<reference evidence="1" key="1">
    <citation type="submission" date="2014-09" db="EMBL/GenBank/DDBJ databases">
        <authorList>
            <person name="Magalhaes I.L.F."/>
            <person name="Oliveira U."/>
            <person name="Santos F.R."/>
            <person name="Vidigal T.H.D.A."/>
            <person name="Brescovit A.D."/>
            <person name="Santos A.J."/>
        </authorList>
    </citation>
    <scope>NUCLEOTIDE SEQUENCE</scope>
    <source>
        <tissue evidence="1">Shoot tissue taken approximately 20 cm above the soil surface</tissue>
    </source>
</reference>
<dbReference type="EMBL" id="GBRH01242491">
    <property type="protein sequence ID" value="JAD55404.1"/>
    <property type="molecule type" value="Transcribed_RNA"/>
</dbReference>
<protein>
    <submittedName>
        <fullName evidence="1">Uncharacterized protein</fullName>
    </submittedName>
</protein>
<organism evidence="1">
    <name type="scientific">Arundo donax</name>
    <name type="common">Giant reed</name>
    <name type="synonym">Donax arundinaceus</name>
    <dbReference type="NCBI Taxonomy" id="35708"/>
    <lineage>
        <taxon>Eukaryota</taxon>
        <taxon>Viridiplantae</taxon>
        <taxon>Streptophyta</taxon>
        <taxon>Embryophyta</taxon>
        <taxon>Tracheophyta</taxon>
        <taxon>Spermatophyta</taxon>
        <taxon>Magnoliopsida</taxon>
        <taxon>Liliopsida</taxon>
        <taxon>Poales</taxon>
        <taxon>Poaceae</taxon>
        <taxon>PACMAD clade</taxon>
        <taxon>Arundinoideae</taxon>
        <taxon>Arundineae</taxon>
        <taxon>Arundo</taxon>
    </lineage>
</organism>
<accession>A0A0A9AUH9</accession>
<evidence type="ECO:0000313" key="1">
    <source>
        <dbReference type="EMBL" id="JAD55404.1"/>
    </source>
</evidence>
<reference evidence="1" key="2">
    <citation type="journal article" date="2015" name="Data Brief">
        <title>Shoot transcriptome of the giant reed, Arundo donax.</title>
        <authorList>
            <person name="Barrero R.A."/>
            <person name="Guerrero F.D."/>
            <person name="Moolhuijzen P."/>
            <person name="Goolsby J.A."/>
            <person name="Tidwell J."/>
            <person name="Bellgard S.E."/>
            <person name="Bellgard M.I."/>
        </authorList>
    </citation>
    <scope>NUCLEOTIDE SEQUENCE</scope>
    <source>
        <tissue evidence="1">Shoot tissue taken approximately 20 cm above the soil surface</tissue>
    </source>
</reference>